<dbReference type="CDD" id="cd05930">
    <property type="entry name" value="A_NRPS"/>
    <property type="match status" value="1"/>
</dbReference>
<feature type="compositionally biased region" description="Low complexity" evidence="1">
    <location>
        <begin position="37"/>
        <end position="49"/>
    </location>
</feature>
<proteinExistence type="predicted"/>
<dbReference type="AlphaFoldDB" id="B5HJK4"/>
<dbReference type="InterPro" id="IPR025110">
    <property type="entry name" value="AMP-bd_C"/>
</dbReference>
<dbReference type="eggNOG" id="COG1020">
    <property type="taxonomic scope" value="Bacteria"/>
</dbReference>
<dbReference type="PANTHER" id="PTHR45527:SF1">
    <property type="entry name" value="FATTY ACID SYNTHASE"/>
    <property type="match status" value="1"/>
</dbReference>
<dbReference type="PROSITE" id="PS00455">
    <property type="entry name" value="AMP_BINDING"/>
    <property type="match status" value="1"/>
</dbReference>
<dbReference type="InterPro" id="IPR020845">
    <property type="entry name" value="AMP-binding_CS"/>
</dbReference>
<feature type="region of interest" description="Disordered" evidence="1">
    <location>
        <begin position="1"/>
        <end position="54"/>
    </location>
</feature>
<organism evidence="3 4">
    <name type="scientific">Streptomyces pristinaespiralis (strain ATCC 25486 / DSM 40338 / CBS 914.69 / JCM 4507 / KCC S-0507 / NBRC 13074 / NRRL 2958 / 5647)</name>
    <dbReference type="NCBI Taxonomy" id="457429"/>
    <lineage>
        <taxon>Bacteria</taxon>
        <taxon>Bacillati</taxon>
        <taxon>Actinomycetota</taxon>
        <taxon>Actinomycetes</taxon>
        <taxon>Kitasatosporales</taxon>
        <taxon>Streptomycetaceae</taxon>
        <taxon>Streptomyces</taxon>
    </lineage>
</organism>
<dbReference type="InterPro" id="IPR045851">
    <property type="entry name" value="AMP-bd_C_sf"/>
</dbReference>
<dbReference type="InterPro" id="IPR000873">
    <property type="entry name" value="AMP-dep_synth/lig_dom"/>
</dbReference>
<dbReference type="Gene3D" id="3.40.50.980">
    <property type="match status" value="2"/>
</dbReference>
<dbReference type="InterPro" id="IPR036736">
    <property type="entry name" value="ACP-like_sf"/>
</dbReference>
<sequence>MHPRRRCLRPLRRDGRRRRPAGGGLLRDEGRDGPRTRPVGRQPGPAGRAGTRRRRRWVLMVSAVTHVSSEQHTLPAGGFTAAPRWVTTPVPGRAEHATALPGGLTANLRRHAEALGVPLTAVLLAAHMKVLAALSGDRVVRTGYLPPAGAAPLPCRLTVEPGPWRQVVLDACRTEAQLLASPPVREGRGPRPEVVFAPAGGDPGVPEDGVLSVTVVQQDDVPVSLRLRYRTDVLDAGCAARIGGYHLAALEHIAADPDAPHQRQNLLSAEELRFQIDELAGPRRELPDRRFHELFEERARRHPDAVAAVHRSRRWTYQELNVRANRLARGLLAEGLRPEDVVAVVTERDLNWMAGVLGVLKAGGAYLPIDPQYPPGRIATMLGRARCGTVLTEPGSTTSLDRAVSSLPGTRRLLVPTLAESDTDGGDLGLDVAADRLAYVCFTSGSTGEPKGAMCEHAGMLNHLYAKIDDLGIGEGQVVAQTASQCFDISVWQLLSALLVGGRTLLVEQEAILDAGRFLDTIADGRVEVMQLVPSYLDVVLSALERDPRDLPDLKCVSVTGEALKRELVERWFTAGPGTRLVNAYGLTETSDDTNHEVMDEVPAGVRIPLGRPVNNVHVYVVDDDLSPVPLGAPGAIVFSGICVGRGYVNDPERTRSVYLADPHRPGNRLYRGGDFGRWLPDGKLEFLGRKDAQVKIRGFRIEIGEIENTLLRLPDVRDGAVVVTGPEGHDRQLVAFCTGPRPQAADVLRERLGEMLPDYMVPAAFHQCESLPLTANGKIDKKALAALAEELDATAEAFAAPRTPTEQRLAAAWAAVLGVAPERIGRRENFFDLGGTSLSAVRLAISLDRVISLHDLARCPVLSDLAALVDSRDGDGRRTAPAVLRTLTVPDGPAAGALVCFPDTGRGPADFRPLADALHGSGLSVYAAAPTAFGAAPPAVAHLATEIDRLGVAEVLLWGDGEGAATAMDTARILEQRRLPVRRVFAAASDGRSVLHGTGSALPTERIAAPLTVLVRAGEPGSAEPSDVPRTPDGVQEARWPLGDRQLLAGHVDLWNVPGGGGHFLRTRPAEAAEAVVRAVMSPSDN</sequence>
<dbReference type="EMBL" id="CM000950">
    <property type="protein sequence ID" value="EDY67015.2"/>
    <property type="molecule type" value="Genomic_DNA"/>
</dbReference>
<dbReference type="GO" id="GO:0031177">
    <property type="term" value="F:phosphopantetheine binding"/>
    <property type="evidence" value="ECO:0007669"/>
    <property type="project" value="TreeGrafter"/>
</dbReference>
<dbReference type="FunFam" id="3.40.50.980:FF:000001">
    <property type="entry name" value="Non-ribosomal peptide synthetase"/>
    <property type="match status" value="1"/>
</dbReference>
<dbReference type="SUPFAM" id="SSF53474">
    <property type="entry name" value="alpha/beta-Hydrolases"/>
    <property type="match status" value="1"/>
</dbReference>
<dbReference type="Gene3D" id="3.30.300.30">
    <property type="match status" value="1"/>
</dbReference>
<evidence type="ECO:0000259" key="2">
    <source>
        <dbReference type="PROSITE" id="PS50075"/>
    </source>
</evidence>
<dbReference type="InterPro" id="IPR010071">
    <property type="entry name" value="AA_adenyl_dom"/>
</dbReference>
<protein>
    <submittedName>
        <fullName evidence="3">Non-ribosomal peptide synthetase</fullName>
    </submittedName>
</protein>
<feature type="domain" description="Carrier" evidence="2">
    <location>
        <begin position="801"/>
        <end position="874"/>
    </location>
</feature>
<dbReference type="PANTHER" id="PTHR45527">
    <property type="entry name" value="NONRIBOSOMAL PEPTIDE SYNTHETASE"/>
    <property type="match status" value="1"/>
</dbReference>
<dbReference type="GO" id="GO:0044550">
    <property type="term" value="P:secondary metabolite biosynthetic process"/>
    <property type="evidence" value="ECO:0007669"/>
    <property type="project" value="TreeGrafter"/>
</dbReference>
<evidence type="ECO:0000313" key="3">
    <source>
        <dbReference type="EMBL" id="EDY67015.2"/>
    </source>
</evidence>
<dbReference type="SUPFAM" id="SSF52777">
    <property type="entry name" value="CoA-dependent acyltransferases"/>
    <property type="match status" value="1"/>
</dbReference>
<dbReference type="Gene3D" id="3.40.50.1820">
    <property type="entry name" value="alpha/beta hydrolase"/>
    <property type="match status" value="1"/>
</dbReference>
<keyword evidence="4" id="KW-1185">Reference proteome</keyword>
<dbReference type="Proteomes" id="UP000002805">
    <property type="component" value="Chromosome"/>
</dbReference>
<name>B5HJK4_STRE2</name>
<dbReference type="InterPro" id="IPR029058">
    <property type="entry name" value="AB_hydrolase_fold"/>
</dbReference>
<feature type="compositionally biased region" description="Basic residues" evidence="1">
    <location>
        <begin position="1"/>
        <end position="20"/>
    </location>
</feature>
<feature type="compositionally biased region" description="Basic and acidic residues" evidence="1">
    <location>
        <begin position="26"/>
        <end position="35"/>
    </location>
</feature>
<dbReference type="InterPro" id="IPR009081">
    <property type="entry name" value="PP-bd_ACP"/>
</dbReference>
<gene>
    <name evidence="3" type="ORF">SSDG_05376</name>
</gene>
<dbReference type="HOGENOM" id="CLU_000022_2_13_11"/>
<dbReference type="Gene3D" id="1.10.1200.10">
    <property type="entry name" value="ACP-like"/>
    <property type="match status" value="1"/>
</dbReference>
<dbReference type="NCBIfam" id="TIGR01733">
    <property type="entry name" value="AA-adenyl-dom"/>
    <property type="match status" value="1"/>
</dbReference>
<dbReference type="Gene3D" id="3.30.559.30">
    <property type="entry name" value="Nonribosomal peptide synthetase, condensation domain"/>
    <property type="match status" value="2"/>
</dbReference>
<dbReference type="GO" id="GO:0005737">
    <property type="term" value="C:cytoplasm"/>
    <property type="evidence" value="ECO:0007669"/>
    <property type="project" value="TreeGrafter"/>
</dbReference>
<evidence type="ECO:0000256" key="1">
    <source>
        <dbReference type="SAM" id="MobiDB-lite"/>
    </source>
</evidence>
<dbReference type="Pfam" id="PF13193">
    <property type="entry name" value="AMP-binding_C"/>
    <property type="match status" value="1"/>
</dbReference>
<accession>B5HJK4</accession>
<dbReference type="Pfam" id="PF00550">
    <property type="entry name" value="PP-binding"/>
    <property type="match status" value="1"/>
</dbReference>
<reference evidence="4" key="1">
    <citation type="submission" date="2008-02" db="EMBL/GenBank/DDBJ databases">
        <authorList>
            <consortium name="The Broad Institute Genome Sequencing Platform"/>
            <person name="Fischbach M."/>
            <person name="Ward D."/>
            <person name="Young S."/>
            <person name="Jaffe D."/>
            <person name="Gnerre S."/>
            <person name="Berlin A."/>
            <person name="Heiman D."/>
            <person name="Hepburn T."/>
            <person name="Sykes S."/>
            <person name="Alvarado L."/>
            <person name="Kodira C.D."/>
            <person name="Straight P."/>
            <person name="Clardy J."/>
            <person name="Hung D."/>
            <person name="Kolter R."/>
            <person name="Mekalanos J."/>
            <person name="Walker S."/>
            <person name="Walsh C.T."/>
            <person name="Lander E."/>
            <person name="Galagan J."/>
            <person name="Nusbaum C."/>
            <person name="Birren B."/>
        </authorList>
    </citation>
    <scope>NUCLEOTIDE SEQUENCE [LARGE SCALE GENOMIC DNA]</scope>
    <source>
        <strain evidence="4">ATCC 25486 / DSM 40338 / CBS 914.69 / JCM 4507 / NBRC 13074 / NRRL 2958 / 5647</strain>
    </source>
</reference>
<dbReference type="Gene3D" id="2.30.38.10">
    <property type="entry name" value="Luciferase, Domain 3"/>
    <property type="match status" value="1"/>
</dbReference>
<evidence type="ECO:0000313" key="4">
    <source>
        <dbReference type="Proteomes" id="UP000002805"/>
    </source>
</evidence>
<dbReference type="PROSITE" id="PS50075">
    <property type="entry name" value="CARRIER"/>
    <property type="match status" value="1"/>
</dbReference>
<reference evidence="4" key="2">
    <citation type="submission" date="2009-10" db="EMBL/GenBank/DDBJ databases">
        <title>The genome sequence of Streptomyces pristinaespiralis strain ATCC 25486.</title>
        <authorList>
            <consortium name="The Broad Institute Genome Sequencing Platform"/>
            <consortium name="Broad Institute Microbial Sequencing Center"/>
            <person name="Fischbach M."/>
            <person name="Godfrey P."/>
            <person name="Ward D."/>
            <person name="Young S."/>
            <person name="Zeng Q."/>
            <person name="Koehrsen M."/>
            <person name="Alvarado L."/>
            <person name="Berlin A.M."/>
            <person name="Bochicchio J."/>
            <person name="Borenstein D."/>
            <person name="Chapman S.B."/>
            <person name="Chen Z."/>
            <person name="Engels R."/>
            <person name="Freedman E."/>
            <person name="Gellesch M."/>
            <person name="Goldberg J."/>
            <person name="Griggs A."/>
            <person name="Gujja S."/>
            <person name="Heilman E.R."/>
            <person name="Heiman D.I."/>
            <person name="Hepburn T.A."/>
            <person name="Howarth C."/>
            <person name="Jen D."/>
            <person name="Larson L."/>
            <person name="Lewis B."/>
            <person name="Mehta T."/>
            <person name="Park D."/>
            <person name="Pearson M."/>
            <person name="Richards J."/>
            <person name="Roberts A."/>
            <person name="Saif S."/>
            <person name="Shea T.D."/>
            <person name="Shenoy N."/>
            <person name="Sisk P."/>
            <person name="Stolte C."/>
            <person name="Sykes S.N."/>
            <person name="Thomson T."/>
            <person name="Walk T."/>
            <person name="White J."/>
            <person name="Yandava C."/>
            <person name="Straight P."/>
            <person name="Clardy J."/>
            <person name="Hung D."/>
            <person name="Kolter R."/>
            <person name="Mekalanos J."/>
            <person name="Walker S."/>
            <person name="Walsh C.T."/>
            <person name="Wieland-Brown L.C."/>
            <person name="Haas B."/>
            <person name="Nusbaum C."/>
            <person name="Birren B."/>
        </authorList>
    </citation>
    <scope>NUCLEOTIDE SEQUENCE [LARGE SCALE GENOMIC DNA]</scope>
    <source>
        <strain evidence="4">ATCC 25486 / DSM 40338 / CBS 914.69 / JCM 4507 / NBRC 13074 / NRRL 2958 / 5647</strain>
    </source>
</reference>
<dbReference type="GO" id="GO:0043041">
    <property type="term" value="P:amino acid activation for nonribosomal peptide biosynthetic process"/>
    <property type="evidence" value="ECO:0007669"/>
    <property type="project" value="TreeGrafter"/>
</dbReference>
<dbReference type="Pfam" id="PF00501">
    <property type="entry name" value="AMP-binding"/>
    <property type="match status" value="1"/>
</dbReference>
<dbReference type="SUPFAM" id="SSF56801">
    <property type="entry name" value="Acetyl-CoA synthetase-like"/>
    <property type="match status" value="1"/>
</dbReference>